<dbReference type="NCBIfam" id="NF004127">
    <property type="entry name" value="PRK05617.1"/>
    <property type="match status" value="1"/>
</dbReference>
<dbReference type="InterPro" id="IPR045004">
    <property type="entry name" value="ECH_dom"/>
</dbReference>
<sequence>MAEQTDEILFERHGALGLVTLNRPKALNALSLPMIRGMHAQLDAWEADPAVTRVAVRGAGGRAFCAGGDIRYIYQCGKAGRFDDVFAFWSAEYALIARVQRFSKPYVSLIEGVVMGGGAGLSLHGPVRVASEGYDFAMPEVGIGLFPDVGMTYALPRLPGRVGTYLALTGARVGPGDALAVGLATHGSPAATFPAIIDALAEGGPVEAALGEGGAAPPTGPLVAQRALIDACFYGETVADILARLDADVSPFAAETAALIRTRSPSSLCIAREQMRRGPGLDFSEAVLTEYRIVTRVMRGHDFFEGVRAVIVDKDGTPHWRPETLAEVDHAAILSAFEPVDGPESRFT</sequence>
<feature type="domain" description="Enoyl-CoA hydratase/isomerase" evidence="4">
    <location>
        <begin position="17"/>
        <end position="337"/>
    </location>
</feature>
<evidence type="ECO:0000256" key="1">
    <source>
        <dbReference type="ARBA" id="ARBA00001709"/>
    </source>
</evidence>
<reference evidence="5" key="2">
    <citation type="submission" date="2021-08" db="EMBL/GenBank/DDBJ databases">
        <authorList>
            <person name="Tani A."/>
            <person name="Ola A."/>
            <person name="Ogura Y."/>
            <person name="Katsura K."/>
            <person name="Hayashi T."/>
        </authorList>
    </citation>
    <scope>NUCLEOTIDE SEQUENCE</scope>
    <source>
        <strain evidence="5">DSM 23632</strain>
    </source>
</reference>
<evidence type="ECO:0000256" key="2">
    <source>
        <dbReference type="ARBA" id="ARBA00011915"/>
    </source>
</evidence>
<keyword evidence="3" id="KW-0378">Hydrolase</keyword>
<evidence type="ECO:0000313" key="5">
    <source>
        <dbReference type="EMBL" id="GJE60534.1"/>
    </source>
</evidence>
<keyword evidence="6" id="KW-1185">Reference proteome</keyword>
<dbReference type="SUPFAM" id="SSF52096">
    <property type="entry name" value="ClpP/crotonase"/>
    <property type="match status" value="1"/>
</dbReference>
<dbReference type="EMBL" id="BPRB01000142">
    <property type="protein sequence ID" value="GJE60534.1"/>
    <property type="molecule type" value="Genomic_DNA"/>
</dbReference>
<gene>
    <name evidence="5" type="primary">caiD_1</name>
    <name evidence="5" type="ORF">MPOCJGCO_2647</name>
</gene>
<dbReference type="Pfam" id="PF16113">
    <property type="entry name" value="ECH_2"/>
    <property type="match status" value="1"/>
</dbReference>
<reference evidence="5" key="1">
    <citation type="journal article" date="2021" name="Front. Microbiol.">
        <title>Comprehensive Comparative Genomics and Phenotyping of Methylobacterium Species.</title>
        <authorList>
            <person name="Alessa O."/>
            <person name="Ogura Y."/>
            <person name="Fujitani Y."/>
            <person name="Takami H."/>
            <person name="Hayashi T."/>
            <person name="Sahin N."/>
            <person name="Tani A."/>
        </authorList>
    </citation>
    <scope>NUCLEOTIDE SEQUENCE</scope>
    <source>
        <strain evidence="5">DSM 23632</strain>
    </source>
</reference>
<dbReference type="PANTHER" id="PTHR43176">
    <property type="entry name" value="3-HYDROXYISOBUTYRYL-COA HYDROLASE-RELATED"/>
    <property type="match status" value="1"/>
</dbReference>
<dbReference type="PANTHER" id="PTHR43176:SF3">
    <property type="entry name" value="3-HYDROXYISOBUTYRYL-COA HYDROLASE, MITOCHONDRIAL"/>
    <property type="match status" value="1"/>
</dbReference>
<dbReference type="InterPro" id="IPR032259">
    <property type="entry name" value="HIBYL-CoA-H"/>
</dbReference>
<dbReference type="EC" id="3.1.2.4" evidence="2"/>
<dbReference type="RefSeq" id="WP_373875363.1">
    <property type="nucleotide sequence ID" value="NZ_BPRB01000142.1"/>
</dbReference>
<dbReference type="Proteomes" id="UP001055057">
    <property type="component" value="Unassembled WGS sequence"/>
</dbReference>
<evidence type="ECO:0000256" key="3">
    <source>
        <dbReference type="ARBA" id="ARBA00022801"/>
    </source>
</evidence>
<dbReference type="InterPro" id="IPR029045">
    <property type="entry name" value="ClpP/crotonase-like_dom_sf"/>
</dbReference>
<proteinExistence type="predicted"/>
<protein>
    <recommendedName>
        <fullName evidence="2">3-hydroxyisobutyryl-CoA hydrolase</fullName>
        <ecNumber evidence="2">3.1.2.4</ecNumber>
    </recommendedName>
</protein>
<evidence type="ECO:0000313" key="6">
    <source>
        <dbReference type="Proteomes" id="UP001055057"/>
    </source>
</evidence>
<dbReference type="Gene3D" id="3.90.226.10">
    <property type="entry name" value="2-enoyl-CoA Hydratase, Chain A, domain 1"/>
    <property type="match status" value="1"/>
</dbReference>
<evidence type="ECO:0000259" key="4">
    <source>
        <dbReference type="Pfam" id="PF16113"/>
    </source>
</evidence>
<comment type="caution">
    <text evidence="5">The sequence shown here is derived from an EMBL/GenBank/DDBJ whole genome shotgun (WGS) entry which is preliminary data.</text>
</comment>
<accession>A0ABQ4U056</accession>
<comment type="catalytic activity">
    <reaction evidence="1">
        <text>3-hydroxy-2-methylpropanoyl-CoA + H2O = 3-hydroxy-2-methylpropanoate + CoA + H(+)</text>
        <dbReference type="Rhea" id="RHEA:20888"/>
        <dbReference type="ChEBI" id="CHEBI:11805"/>
        <dbReference type="ChEBI" id="CHEBI:15377"/>
        <dbReference type="ChEBI" id="CHEBI:15378"/>
        <dbReference type="ChEBI" id="CHEBI:57287"/>
        <dbReference type="ChEBI" id="CHEBI:57340"/>
        <dbReference type="EC" id="3.1.2.4"/>
    </reaction>
</comment>
<name>A0ABQ4U056_9HYPH</name>
<dbReference type="CDD" id="cd06558">
    <property type="entry name" value="crotonase-like"/>
    <property type="match status" value="1"/>
</dbReference>
<organism evidence="5 6">
    <name type="scientific">Methylobacterium trifolii</name>
    <dbReference type="NCBI Taxonomy" id="1003092"/>
    <lineage>
        <taxon>Bacteria</taxon>
        <taxon>Pseudomonadati</taxon>
        <taxon>Pseudomonadota</taxon>
        <taxon>Alphaproteobacteria</taxon>
        <taxon>Hyphomicrobiales</taxon>
        <taxon>Methylobacteriaceae</taxon>
        <taxon>Methylobacterium</taxon>
    </lineage>
</organism>